<reference evidence="1 2" key="1">
    <citation type="submission" date="2024-01" db="EMBL/GenBank/DDBJ databases">
        <title>novel species in genus Adlercreutzia.</title>
        <authorList>
            <person name="Liu X."/>
        </authorList>
    </citation>
    <scope>NUCLEOTIDE SEQUENCE [LARGE SCALE GENOMIC DNA]</scope>
    <source>
        <strain evidence="1 2">R7</strain>
    </source>
</reference>
<evidence type="ECO:0000313" key="1">
    <source>
        <dbReference type="EMBL" id="MEC4176013.1"/>
    </source>
</evidence>
<organism evidence="1 2">
    <name type="scientific">Adlercreutzia wanghongyangiae</name>
    <dbReference type="NCBI Taxonomy" id="3111451"/>
    <lineage>
        <taxon>Bacteria</taxon>
        <taxon>Bacillati</taxon>
        <taxon>Actinomycetota</taxon>
        <taxon>Coriobacteriia</taxon>
        <taxon>Eggerthellales</taxon>
        <taxon>Eggerthellaceae</taxon>
        <taxon>Adlercreutzia</taxon>
    </lineage>
</organism>
<comment type="caution">
    <text evidence="1">The sequence shown here is derived from an EMBL/GenBank/DDBJ whole genome shotgun (WGS) entry which is preliminary data.</text>
</comment>
<protein>
    <submittedName>
        <fullName evidence="1">Uncharacterized protein</fullName>
    </submittedName>
</protein>
<accession>A0ABU6IHV2</accession>
<dbReference type="Proteomes" id="UP001349994">
    <property type="component" value="Unassembled WGS sequence"/>
</dbReference>
<evidence type="ECO:0000313" key="2">
    <source>
        <dbReference type="Proteomes" id="UP001349994"/>
    </source>
</evidence>
<sequence>MANVDMGEALKLQNEYLAAGVLPEIALLLAKARLGDAEALAELEDLAAYIKQFDH</sequence>
<name>A0ABU6IHV2_9ACTN</name>
<keyword evidence="2" id="KW-1185">Reference proteome</keyword>
<gene>
    <name evidence="1" type="ORF">VIN30_06090</name>
</gene>
<proteinExistence type="predicted"/>
<dbReference type="EMBL" id="JAYMFF010000009">
    <property type="protein sequence ID" value="MEC4176013.1"/>
    <property type="molecule type" value="Genomic_DNA"/>
</dbReference>
<dbReference type="RefSeq" id="WP_338210070.1">
    <property type="nucleotide sequence ID" value="NZ_JAYMFF010000009.1"/>
</dbReference>